<protein>
    <submittedName>
        <fullName evidence="2">Calcineurin-like phosphoesterase</fullName>
    </submittedName>
</protein>
<dbReference type="AlphaFoldDB" id="A0A1I2JDE1"/>
<dbReference type="STRING" id="655355.SAMN05216283_108141"/>
<proteinExistence type="predicted"/>
<dbReference type="Proteomes" id="UP000198964">
    <property type="component" value="Unassembled WGS sequence"/>
</dbReference>
<dbReference type="InterPro" id="IPR004843">
    <property type="entry name" value="Calcineurin-like_PHP"/>
</dbReference>
<reference evidence="2 3" key="1">
    <citation type="submission" date="2016-10" db="EMBL/GenBank/DDBJ databases">
        <authorList>
            <person name="de Groot N.N."/>
        </authorList>
    </citation>
    <scope>NUCLEOTIDE SEQUENCE [LARGE SCALE GENOMIC DNA]</scope>
    <source>
        <strain evidence="2 3">CGMCC 1.9156</strain>
    </source>
</reference>
<dbReference type="PANTHER" id="PTHR42850">
    <property type="entry name" value="METALLOPHOSPHOESTERASE"/>
    <property type="match status" value="1"/>
</dbReference>
<feature type="domain" description="Calcineurin-like phosphoesterase" evidence="1">
    <location>
        <begin position="4"/>
        <end position="144"/>
    </location>
</feature>
<dbReference type="EMBL" id="FONW01000008">
    <property type="protein sequence ID" value="SFF52564.1"/>
    <property type="molecule type" value="Genomic_DNA"/>
</dbReference>
<dbReference type="SUPFAM" id="SSF56300">
    <property type="entry name" value="Metallo-dependent phosphatases"/>
    <property type="match status" value="1"/>
</dbReference>
<dbReference type="Gene3D" id="3.60.21.10">
    <property type="match status" value="1"/>
</dbReference>
<dbReference type="GO" id="GO:0016791">
    <property type="term" value="F:phosphatase activity"/>
    <property type="evidence" value="ECO:0007669"/>
    <property type="project" value="TreeGrafter"/>
</dbReference>
<accession>A0A1I2JDE1</accession>
<organism evidence="2 3">
    <name type="scientific">Sunxiuqinia elliptica</name>
    <dbReference type="NCBI Taxonomy" id="655355"/>
    <lineage>
        <taxon>Bacteria</taxon>
        <taxon>Pseudomonadati</taxon>
        <taxon>Bacteroidota</taxon>
        <taxon>Bacteroidia</taxon>
        <taxon>Marinilabiliales</taxon>
        <taxon>Prolixibacteraceae</taxon>
        <taxon>Sunxiuqinia</taxon>
    </lineage>
</organism>
<evidence type="ECO:0000259" key="1">
    <source>
        <dbReference type="Pfam" id="PF00149"/>
    </source>
</evidence>
<dbReference type="RefSeq" id="WP_093920649.1">
    <property type="nucleotide sequence ID" value="NZ_FONW01000008.1"/>
</dbReference>
<name>A0A1I2JDE1_9BACT</name>
<sequence>MYDIIGDIHGQASMLKSLLKSMGYKKENGVFSHESRKAVFLGDFINRGPEIRDTLILVRRMVEAGNALAVLGNHELNAIIYELKDKTGKPIAKRLLKYRLPLNQTLEEFLHIPDEYRSHIKWLRTLPMFLELDGIRVVHACWKDENIALLKESLTEGKLRRSFLKKVSKNNSELSTAFWQTCKGIDFQLPKDLLVFDNRGQARRSFRSKWWVNPQGLTFKELAFESRFDLPNYTIPDELNITREPYGEDEPIVFFGHYCLRNGANILAPNLCCLDSCVSRNGKLAAYRWSGEKKLLAENIVK</sequence>
<evidence type="ECO:0000313" key="2">
    <source>
        <dbReference type="EMBL" id="SFF52564.1"/>
    </source>
</evidence>
<dbReference type="GO" id="GO:0005737">
    <property type="term" value="C:cytoplasm"/>
    <property type="evidence" value="ECO:0007669"/>
    <property type="project" value="TreeGrafter"/>
</dbReference>
<evidence type="ECO:0000313" key="3">
    <source>
        <dbReference type="Proteomes" id="UP000198964"/>
    </source>
</evidence>
<dbReference type="InterPro" id="IPR050126">
    <property type="entry name" value="Ap4A_hydrolase"/>
</dbReference>
<gene>
    <name evidence="2" type="ORF">SAMN05216283_108141</name>
</gene>
<keyword evidence="3" id="KW-1185">Reference proteome</keyword>
<dbReference type="InterPro" id="IPR029052">
    <property type="entry name" value="Metallo-depent_PP-like"/>
</dbReference>
<dbReference type="PANTHER" id="PTHR42850:SF7">
    <property type="entry name" value="BIS(5'-NUCLEOSYL)-TETRAPHOSPHATASE PRPE [ASYMMETRICAL]"/>
    <property type="match status" value="1"/>
</dbReference>
<dbReference type="Pfam" id="PF00149">
    <property type="entry name" value="Metallophos"/>
    <property type="match status" value="1"/>
</dbReference>